<evidence type="ECO:0000259" key="19">
    <source>
        <dbReference type="PROSITE" id="PS51384"/>
    </source>
</evidence>
<dbReference type="SUPFAM" id="SSF52343">
    <property type="entry name" value="Ferredoxin reductase-like, C-terminal NADP-linked domain"/>
    <property type="match status" value="1"/>
</dbReference>
<evidence type="ECO:0000256" key="13">
    <source>
        <dbReference type="ARBA" id="ARBA00023033"/>
    </source>
</evidence>
<evidence type="ECO:0000256" key="15">
    <source>
        <dbReference type="ARBA" id="ARBA00049342"/>
    </source>
</evidence>
<dbReference type="InterPro" id="IPR017927">
    <property type="entry name" value="FAD-bd_FR_type"/>
</dbReference>
<dbReference type="GO" id="GO:0020037">
    <property type="term" value="F:heme binding"/>
    <property type="evidence" value="ECO:0007669"/>
    <property type="project" value="UniProtKB-UniRule"/>
</dbReference>
<dbReference type="Proteomes" id="UP000509510">
    <property type="component" value="Chromosome II"/>
</dbReference>
<dbReference type="InterPro" id="IPR017972">
    <property type="entry name" value="Cyt_P450_CS"/>
</dbReference>
<feature type="domain" description="Flavodoxin-like" evidence="18">
    <location>
        <begin position="501"/>
        <end position="641"/>
    </location>
</feature>
<evidence type="ECO:0000256" key="16">
    <source>
        <dbReference type="PIRNR" id="PIRNR000209"/>
    </source>
</evidence>
<evidence type="ECO:0000256" key="14">
    <source>
        <dbReference type="ARBA" id="ARBA00047827"/>
    </source>
</evidence>
<dbReference type="InterPro" id="IPR002401">
    <property type="entry name" value="Cyt_P450_E_grp-I"/>
</dbReference>
<comment type="cofactor">
    <cofactor evidence="1 16 17">
        <name>heme</name>
        <dbReference type="ChEBI" id="CHEBI:30413"/>
    </cofactor>
</comment>
<evidence type="ECO:0000256" key="6">
    <source>
        <dbReference type="ARBA" id="ARBA00022643"/>
    </source>
</evidence>
<gene>
    <name evidence="20" type="ORF">TRUGW13939_04537</name>
</gene>
<keyword evidence="5 16" id="KW-0285">Flavoprotein</keyword>
<dbReference type="CDD" id="cd11068">
    <property type="entry name" value="CYP120A1"/>
    <property type="match status" value="1"/>
</dbReference>
<evidence type="ECO:0000256" key="12">
    <source>
        <dbReference type="ARBA" id="ARBA00023004"/>
    </source>
</evidence>
<dbReference type="Gene3D" id="1.10.630.10">
    <property type="entry name" value="Cytochrome P450"/>
    <property type="match status" value="1"/>
</dbReference>
<dbReference type="KEGG" id="trg:TRUGW13939_04537"/>
<sequence length="1074" mass="120454">MAEGGIPQPPGWPILGNLFEINPSQAIKSLFRLRDNYGPICKLVIVGITRISVTNHELFDELCDEHRFVKSVSGPVGQMRNGANDGLVTAHPNEENWGVAHRTLLPAFGELHVQDMFDEMYDIASQLILKWARQGSEKPINVIEDATRFTLDSIALSAMGARFNSFYSEDTHPFVTHMLRFLGESNLRANRPAFATKFMWSRERQYWDDIKYLRTFSKQLLRERRQNPTERTDILNAMVNGRDPKTGEKMNEESIIDNMITFLVAGHETTAGAIGFLFYHLLKDPEVWRQVQEEVDQVIGNRRITVEDLSKLRYINSCARETLRLYPTAPVIFFKPIDRVHPTVIGQGRYTIMPRQSVMAVLPAIHKDPEVWGDDVDDFRPDRMSDGKFESLPKNAWKPFGNGSRSCIGRAFAWNEIILITALAAQSFNLKFKDENYELEIDNIVTLRPKNFFMHAVPRPHLDALGIAQNMNGRESSHGGGEVISEKVTTEKAAESTLHPLTILYGSNMGTCETLASYCANAAVRNGFKPSIMTLDSAVGKLPVDQPVVIITASYEGQPADNAANFVSWVQSLREESLSGVKFVLYGCGNRDWVSTFHRIPKLVDGALGNAGAQRLTQLSLADVSSGSISSKFAEWQDCKLWPCLRESFGLQSTKESIGGNYLGLELIATPPPQYTQQHDQQLFDCTVLENSVLTAPGHKEKRHIRLKLPSEIRYSIGDYVNIYPTNPLTTVARAMNRFGISLNTHMKVTSGISTIFSIGKEFSVYESLSKCVELNHPATAENIEAIIERVTSPVEKTRLTKLITSTNLVEERLSVLDILEQAPSAPLSLGEFLQMLQPIRLRQYSISSSPSENPHSCSLTVSVVDRKEDIIAGKRIKGVATNYLSGLEPQHHLSCGIRTTASNSKFKFPDDLQTTSMVMICAGSGIAPFRAFVQERAFRMASSGHKLAPAILFIGCRSAYGDKLFAREFEQWQEAGVVDVRYAYSKEPPEEGIPRQHVQDRLWQDRKDLIEMYDGGARFYLCGSNALRNSVVATARQIFATVVEARGMENTDEIYEHWFAKMNRDRVAVDIFA</sequence>
<evidence type="ECO:0000256" key="5">
    <source>
        <dbReference type="ARBA" id="ARBA00022630"/>
    </source>
</evidence>
<comment type="cofactor">
    <cofactor evidence="16">
        <name>FAD</name>
        <dbReference type="ChEBI" id="CHEBI:57692"/>
    </cofactor>
    <cofactor evidence="16">
        <name>FMN</name>
        <dbReference type="ChEBI" id="CHEBI:58210"/>
    </cofactor>
</comment>
<keyword evidence="3 16" id="KW-0813">Transport</keyword>
<dbReference type="Gene3D" id="2.40.30.10">
    <property type="entry name" value="Translation factors"/>
    <property type="match status" value="1"/>
</dbReference>
<dbReference type="InterPro" id="IPR001128">
    <property type="entry name" value="Cyt_P450"/>
</dbReference>
<comment type="similarity">
    <text evidence="2 16">In the N-terminal section; belongs to the cytochrome P450 family.</text>
</comment>
<dbReference type="PROSITE" id="PS00086">
    <property type="entry name" value="CYTOCHROME_P450"/>
    <property type="match status" value="1"/>
</dbReference>
<evidence type="ECO:0000256" key="7">
    <source>
        <dbReference type="ARBA" id="ARBA00022723"/>
    </source>
</evidence>
<dbReference type="InterPro" id="IPR029039">
    <property type="entry name" value="Flavoprotein-like_sf"/>
</dbReference>
<organism evidence="20 21">
    <name type="scientific">Talaromyces rugulosus</name>
    <name type="common">Penicillium rugulosum</name>
    <dbReference type="NCBI Taxonomy" id="121627"/>
    <lineage>
        <taxon>Eukaryota</taxon>
        <taxon>Fungi</taxon>
        <taxon>Dikarya</taxon>
        <taxon>Ascomycota</taxon>
        <taxon>Pezizomycotina</taxon>
        <taxon>Eurotiomycetes</taxon>
        <taxon>Eurotiomycetidae</taxon>
        <taxon>Eurotiales</taxon>
        <taxon>Trichocomaceae</taxon>
        <taxon>Talaromyces</taxon>
        <taxon>Talaromyces sect. Islandici</taxon>
    </lineage>
</organism>
<dbReference type="Gene3D" id="3.40.50.360">
    <property type="match status" value="1"/>
</dbReference>
<evidence type="ECO:0000256" key="10">
    <source>
        <dbReference type="ARBA" id="ARBA00022982"/>
    </source>
</evidence>
<dbReference type="InterPro" id="IPR036396">
    <property type="entry name" value="Cyt_P450_sf"/>
</dbReference>
<feature type="domain" description="FAD-binding FR-type" evidence="19">
    <location>
        <begin position="681"/>
        <end position="910"/>
    </location>
</feature>
<evidence type="ECO:0000256" key="8">
    <source>
        <dbReference type="ARBA" id="ARBA00022827"/>
    </source>
</evidence>
<keyword evidence="21" id="KW-1185">Reference proteome</keyword>
<dbReference type="PROSITE" id="PS50902">
    <property type="entry name" value="FLAVODOXIN_LIKE"/>
    <property type="match status" value="1"/>
</dbReference>
<dbReference type="GO" id="GO:0070330">
    <property type="term" value="F:aromatase activity"/>
    <property type="evidence" value="ECO:0007669"/>
    <property type="project" value="UniProtKB-UniRule"/>
</dbReference>
<dbReference type="PIRSF" id="PIRSF000209">
    <property type="entry name" value="Bifunctional_P450_P450R"/>
    <property type="match status" value="1"/>
</dbReference>
<dbReference type="CDD" id="cd06206">
    <property type="entry name" value="bifunctional_CYPOR"/>
    <property type="match status" value="1"/>
</dbReference>
<dbReference type="GeneID" id="55992038"/>
<protein>
    <recommendedName>
        <fullName evidence="16">Bifunctional cytochrome P450/NADPH--P450 reductase</fullName>
    </recommendedName>
    <domain>
        <recommendedName>
            <fullName evidence="16">Cytochrome P450</fullName>
            <ecNumber evidence="16">1.14.14.1</ecNumber>
        </recommendedName>
    </domain>
    <domain>
        <recommendedName>
            <fullName evidence="16">NADPH--cytochrome P450 reductase</fullName>
            <ecNumber evidence="16">1.6.2.4</ecNumber>
        </recommendedName>
    </domain>
</protein>
<dbReference type="PANTHER" id="PTHR19384:SF127">
    <property type="entry name" value="BIFUNCTIONAL CYTOCHROME P450_NADPH--P450 REDUCTASE"/>
    <property type="match status" value="1"/>
</dbReference>
<feature type="binding site" description="axial binding residue" evidence="17">
    <location>
        <position position="407"/>
    </location>
    <ligand>
        <name>heme</name>
        <dbReference type="ChEBI" id="CHEBI:30413"/>
    </ligand>
    <ligandPart>
        <name>Fe</name>
        <dbReference type="ChEBI" id="CHEBI:18248"/>
    </ligandPart>
</feature>
<keyword evidence="11 16" id="KW-0560">Oxidoreductase</keyword>
<keyword evidence="9 16" id="KW-0521">NADP</keyword>
<dbReference type="Pfam" id="PF00175">
    <property type="entry name" value="NAD_binding_1"/>
    <property type="match status" value="1"/>
</dbReference>
<dbReference type="InterPro" id="IPR017938">
    <property type="entry name" value="Riboflavin_synthase-like_b-brl"/>
</dbReference>
<evidence type="ECO:0000256" key="17">
    <source>
        <dbReference type="PIRSR" id="PIRSR000209-1"/>
    </source>
</evidence>
<evidence type="ECO:0000256" key="3">
    <source>
        <dbReference type="ARBA" id="ARBA00022448"/>
    </source>
</evidence>
<keyword evidence="12 16" id="KW-0408">Iron</keyword>
<dbReference type="GO" id="GO:0005829">
    <property type="term" value="C:cytosol"/>
    <property type="evidence" value="ECO:0007669"/>
    <property type="project" value="TreeGrafter"/>
</dbReference>
<comment type="catalytic activity">
    <reaction evidence="15 16">
        <text>2 oxidized [cytochrome P450] + NADPH = 2 reduced [cytochrome P450] + NADP(+) + H(+)</text>
        <dbReference type="Rhea" id="RHEA:24040"/>
        <dbReference type="Rhea" id="RHEA-COMP:14627"/>
        <dbReference type="Rhea" id="RHEA-COMP:14628"/>
        <dbReference type="ChEBI" id="CHEBI:15378"/>
        <dbReference type="ChEBI" id="CHEBI:55376"/>
        <dbReference type="ChEBI" id="CHEBI:57783"/>
        <dbReference type="ChEBI" id="CHEBI:58349"/>
        <dbReference type="ChEBI" id="CHEBI:60344"/>
        <dbReference type="EC" id="1.6.2.4"/>
    </reaction>
</comment>
<dbReference type="InterPro" id="IPR008254">
    <property type="entry name" value="Flavodoxin/NO_synth"/>
</dbReference>
<evidence type="ECO:0000259" key="18">
    <source>
        <dbReference type="PROSITE" id="PS50902"/>
    </source>
</evidence>
<dbReference type="AlphaFoldDB" id="A0A7H8QVB3"/>
<evidence type="ECO:0000256" key="1">
    <source>
        <dbReference type="ARBA" id="ARBA00001971"/>
    </source>
</evidence>
<evidence type="ECO:0000256" key="4">
    <source>
        <dbReference type="ARBA" id="ARBA00022617"/>
    </source>
</evidence>
<dbReference type="OrthoDB" id="1470350at2759"/>
<dbReference type="Gene3D" id="1.20.990.10">
    <property type="entry name" value="NADPH-cytochrome p450 Reductase, Chain A, domain 3"/>
    <property type="match status" value="1"/>
</dbReference>
<dbReference type="InterPro" id="IPR001433">
    <property type="entry name" value="OxRdtase_FAD/NAD-bd"/>
</dbReference>
<dbReference type="GO" id="GO:0050660">
    <property type="term" value="F:flavin adenine dinucleotide binding"/>
    <property type="evidence" value="ECO:0007669"/>
    <property type="project" value="TreeGrafter"/>
</dbReference>
<dbReference type="FunFam" id="1.10.630.10:FF:000040">
    <property type="entry name" value="Bifunctional cytochrome P450/NADPH--P450 reductase"/>
    <property type="match status" value="1"/>
</dbReference>
<dbReference type="PRINTS" id="PR00463">
    <property type="entry name" value="EP450I"/>
</dbReference>
<dbReference type="InterPro" id="IPR023173">
    <property type="entry name" value="NADPH_Cyt_P450_Rdtase_alpha"/>
</dbReference>
<evidence type="ECO:0000256" key="9">
    <source>
        <dbReference type="ARBA" id="ARBA00022857"/>
    </source>
</evidence>
<evidence type="ECO:0000256" key="2">
    <source>
        <dbReference type="ARBA" id="ARBA00010018"/>
    </source>
</evidence>
<dbReference type="SUPFAM" id="SSF63380">
    <property type="entry name" value="Riboflavin synthase domain-like"/>
    <property type="match status" value="1"/>
</dbReference>
<keyword evidence="6 16" id="KW-0288">FMN</keyword>
<dbReference type="InterPro" id="IPR023206">
    <property type="entry name" value="Bifunctional_P450_P450_red"/>
</dbReference>
<evidence type="ECO:0000256" key="11">
    <source>
        <dbReference type="ARBA" id="ARBA00023002"/>
    </source>
</evidence>
<dbReference type="PROSITE" id="PS51384">
    <property type="entry name" value="FAD_FR"/>
    <property type="match status" value="1"/>
</dbReference>
<dbReference type="EC" id="1.14.14.1" evidence="16"/>
<dbReference type="GO" id="GO:0005506">
    <property type="term" value="F:iron ion binding"/>
    <property type="evidence" value="ECO:0007669"/>
    <property type="project" value="UniProtKB-UniRule"/>
</dbReference>
<dbReference type="EC" id="1.6.2.4" evidence="16"/>
<dbReference type="GO" id="GO:0003958">
    <property type="term" value="F:NADPH-hemoprotein reductase activity"/>
    <property type="evidence" value="ECO:0007669"/>
    <property type="project" value="UniProtKB-UniRule"/>
</dbReference>
<dbReference type="PRINTS" id="PR00385">
    <property type="entry name" value="P450"/>
</dbReference>
<dbReference type="SUPFAM" id="SSF52218">
    <property type="entry name" value="Flavoproteins"/>
    <property type="match status" value="1"/>
</dbReference>
<keyword evidence="4 16" id="KW-0349">Heme</keyword>
<reference evidence="21" key="1">
    <citation type="submission" date="2020-06" db="EMBL/GenBank/DDBJ databases">
        <title>A chromosome-scale genome assembly of Talaromyces rugulosus W13939.</title>
        <authorList>
            <person name="Wang B."/>
            <person name="Guo L."/>
            <person name="Ye K."/>
            <person name="Wang L."/>
        </authorList>
    </citation>
    <scope>NUCLEOTIDE SEQUENCE [LARGE SCALE GENOMIC DNA]</scope>
    <source>
        <strain evidence="21">W13939</strain>
    </source>
</reference>
<accession>A0A7H8QVB3</accession>
<keyword evidence="10 16" id="KW-0249">Electron transport</keyword>
<dbReference type="SUPFAM" id="SSF48264">
    <property type="entry name" value="Cytochrome P450"/>
    <property type="match status" value="1"/>
</dbReference>
<evidence type="ECO:0000313" key="20">
    <source>
        <dbReference type="EMBL" id="QKX57425.1"/>
    </source>
</evidence>
<dbReference type="InterPro" id="IPR003097">
    <property type="entry name" value="CysJ-like_FAD-binding"/>
</dbReference>
<evidence type="ECO:0000313" key="21">
    <source>
        <dbReference type="Proteomes" id="UP000509510"/>
    </source>
</evidence>
<dbReference type="GO" id="GO:0010181">
    <property type="term" value="F:FMN binding"/>
    <property type="evidence" value="ECO:0007669"/>
    <property type="project" value="UniProtKB-UniRule"/>
</dbReference>
<dbReference type="Pfam" id="PF00667">
    <property type="entry name" value="FAD_binding_1"/>
    <property type="match status" value="1"/>
</dbReference>
<comment type="catalytic activity">
    <reaction evidence="14 16">
        <text>an organic molecule + reduced [NADPH--hemoprotein reductase] + O2 = an alcohol + oxidized [NADPH--hemoprotein reductase] + H2O + H(+)</text>
        <dbReference type="Rhea" id="RHEA:17149"/>
        <dbReference type="Rhea" id="RHEA-COMP:11964"/>
        <dbReference type="Rhea" id="RHEA-COMP:11965"/>
        <dbReference type="ChEBI" id="CHEBI:15377"/>
        <dbReference type="ChEBI" id="CHEBI:15378"/>
        <dbReference type="ChEBI" id="CHEBI:15379"/>
        <dbReference type="ChEBI" id="CHEBI:30879"/>
        <dbReference type="ChEBI" id="CHEBI:57618"/>
        <dbReference type="ChEBI" id="CHEBI:58210"/>
        <dbReference type="ChEBI" id="CHEBI:142491"/>
        <dbReference type="EC" id="1.14.14.1"/>
    </reaction>
</comment>
<name>A0A7H8QVB3_TALRU</name>
<dbReference type="PANTHER" id="PTHR19384">
    <property type="entry name" value="NITRIC OXIDE SYNTHASE-RELATED"/>
    <property type="match status" value="1"/>
</dbReference>
<keyword evidence="8 16" id="KW-0274">FAD</keyword>
<dbReference type="InterPro" id="IPR039261">
    <property type="entry name" value="FNR_nucleotide-bd"/>
</dbReference>
<dbReference type="EMBL" id="CP055899">
    <property type="protein sequence ID" value="QKX57425.1"/>
    <property type="molecule type" value="Genomic_DNA"/>
</dbReference>
<dbReference type="Pfam" id="PF00067">
    <property type="entry name" value="p450"/>
    <property type="match status" value="1"/>
</dbReference>
<dbReference type="RefSeq" id="XP_035343603.1">
    <property type="nucleotide sequence ID" value="XM_035487710.1"/>
</dbReference>
<dbReference type="Pfam" id="PF00258">
    <property type="entry name" value="Flavodoxin_1"/>
    <property type="match status" value="1"/>
</dbReference>
<proteinExistence type="inferred from homology"/>
<keyword evidence="13 16" id="KW-0503">Monooxygenase</keyword>
<dbReference type="Gene3D" id="3.40.50.80">
    <property type="entry name" value="Nucleotide-binding domain of ferredoxin-NADP reductase (FNR) module"/>
    <property type="match status" value="1"/>
</dbReference>
<keyword evidence="7 16" id="KW-0479">Metal-binding</keyword>